<dbReference type="InterPro" id="IPR011335">
    <property type="entry name" value="Restrct_endonuc-II-like"/>
</dbReference>
<evidence type="ECO:0000313" key="2">
    <source>
        <dbReference type="EMBL" id="SUZ81480.1"/>
    </source>
</evidence>
<sequence>MADLPRYFSQTAAGTYRQCPLRWKYRYIDKLPDPPGEPALVGSFAHRVLELLCDKPADARTTDRARQLAKEVWSSTAAQGDFRALDLDAEAELQFRWKAWSAIEALWQLEDPAQVTVRATEQHVSTALDGVPFRGVIDRLDDADDGLVITDYKSGKPPRQDRRKEALAQVLLYTAAVEADTGERPVRARLLFLGGDREIVETRVDDEQLVATTGALTATWEALGTDCANDSFEPTPGPLCGWCPYVDRCEPGANEVRRRAAANRLRDDAPARRLLGISTD</sequence>
<accession>A0A381QQW8</accession>
<feature type="domain" description="PD-(D/E)XK endonuclease-like" evidence="1">
    <location>
        <begin position="8"/>
        <end position="250"/>
    </location>
</feature>
<dbReference type="Gene3D" id="3.90.320.10">
    <property type="match status" value="1"/>
</dbReference>
<name>A0A381QQW8_9ZZZZ</name>
<dbReference type="SUPFAM" id="SSF52980">
    <property type="entry name" value="Restriction endonuclease-like"/>
    <property type="match status" value="1"/>
</dbReference>
<organism evidence="2">
    <name type="scientific">marine metagenome</name>
    <dbReference type="NCBI Taxonomy" id="408172"/>
    <lineage>
        <taxon>unclassified sequences</taxon>
        <taxon>metagenomes</taxon>
        <taxon>ecological metagenomes</taxon>
    </lineage>
</organism>
<protein>
    <recommendedName>
        <fullName evidence="1">PD-(D/E)XK endonuclease-like domain-containing protein</fullName>
    </recommendedName>
</protein>
<dbReference type="AlphaFoldDB" id="A0A381QQW8"/>
<dbReference type="InterPro" id="IPR038726">
    <property type="entry name" value="PDDEXK_AddAB-type"/>
</dbReference>
<dbReference type="EMBL" id="UINC01001470">
    <property type="protein sequence ID" value="SUZ81480.1"/>
    <property type="molecule type" value="Genomic_DNA"/>
</dbReference>
<proteinExistence type="predicted"/>
<evidence type="ECO:0000259" key="1">
    <source>
        <dbReference type="Pfam" id="PF12705"/>
    </source>
</evidence>
<dbReference type="Pfam" id="PF12705">
    <property type="entry name" value="PDDEXK_1"/>
    <property type="match status" value="1"/>
</dbReference>
<reference evidence="2" key="1">
    <citation type="submission" date="2018-05" db="EMBL/GenBank/DDBJ databases">
        <authorList>
            <person name="Lanie J.A."/>
            <person name="Ng W.-L."/>
            <person name="Kazmierczak K.M."/>
            <person name="Andrzejewski T.M."/>
            <person name="Davidsen T.M."/>
            <person name="Wayne K.J."/>
            <person name="Tettelin H."/>
            <person name="Glass J.I."/>
            <person name="Rusch D."/>
            <person name="Podicherti R."/>
            <person name="Tsui H.-C.T."/>
            <person name="Winkler M.E."/>
        </authorList>
    </citation>
    <scope>NUCLEOTIDE SEQUENCE</scope>
</reference>
<gene>
    <name evidence="2" type="ORF">METZ01_LOCUS34334</name>
</gene>
<dbReference type="InterPro" id="IPR011604">
    <property type="entry name" value="PDDEXK-like_dom_sf"/>
</dbReference>